<dbReference type="InParanoid" id="A0A1J7IVG2"/>
<reference evidence="2 3" key="1">
    <citation type="submission" date="2016-10" db="EMBL/GenBank/DDBJ databases">
        <title>Draft genome sequence of Coniochaeta ligniaria NRRL30616, a lignocellulolytic fungus for bioabatement of inhibitors in plant biomass hydrolysates.</title>
        <authorList>
            <consortium name="DOE Joint Genome Institute"/>
            <person name="Jimenez D.J."/>
            <person name="Hector R.E."/>
            <person name="Riley R."/>
            <person name="Sun H."/>
            <person name="Grigoriev I.V."/>
            <person name="Van Elsas J.D."/>
            <person name="Nichols N.N."/>
        </authorList>
    </citation>
    <scope>NUCLEOTIDE SEQUENCE [LARGE SCALE GENOMIC DNA]</scope>
    <source>
        <strain evidence="2 3">NRRL 30616</strain>
    </source>
</reference>
<keyword evidence="3" id="KW-1185">Reference proteome</keyword>
<evidence type="ECO:0000313" key="3">
    <source>
        <dbReference type="Proteomes" id="UP000182658"/>
    </source>
</evidence>
<evidence type="ECO:0000313" key="2">
    <source>
        <dbReference type="EMBL" id="OIW25089.1"/>
    </source>
</evidence>
<evidence type="ECO:0000256" key="1">
    <source>
        <dbReference type="SAM" id="MobiDB-lite"/>
    </source>
</evidence>
<name>A0A1J7IVG2_9PEZI</name>
<organism evidence="2 3">
    <name type="scientific">Coniochaeta ligniaria NRRL 30616</name>
    <dbReference type="NCBI Taxonomy" id="1408157"/>
    <lineage>
        <taxon>Eukaryota</taxon>
        <taxon>Fungi</taxon>
        <taxon>Dikarya</taxon>
        <taxon>Ascomycota</taxon>
        <taxon>Pezizomycotina</taxon>
        <taxon>Sordariomycetes</taxon>
        <taxon>Sordariomycetidae</taxon>
        <taxon>Coniochaetales</taxon>
        <taxon>Coniochaetaceae</taxon>
        <taxon>Coniochaeta</taxon>
    </lineage>
</organism>
<proteinExistence type="predicted"/>
<protein>
    <submittedName>
        <fullName evidence="2">Uncharacterized protein</fullName>
    </submittedName>
</protein>
<dbReference type="AlphaFoldDB" id="A0A1J7IVG2"/>
<gene>
    <name evidence="2" type="ORF">CONLIGDRAFT_648151</name>
</gene>
<dbReference type="Proteomes" id="UP000182658">
    <property type="component" value="Unassembled WGS sequence"/>
</dbReference>
<accession>A0A1J7IVG2</accession>
<dbReference type="EMBL" id="KV875102">
    <property type="protein sequence ID" value="OIW25089.1"/>
    <property type="molecule type" value="Genomic_DNA"/>
</dbReference>
<sequence>MALGASGEQTPVARPPAIRCSYLPSSQGYEGRTTDLMTILWGRSSAESQAGEIPSTQNELYQLFLQGVLQHLRDNALPSDDSEAPSLAPSGSAKKKPVLAVGVFIRDDHSDHDQTAPTMSEYPLISGNFHLRQSPLD</sequence>
<feature type="region of interest" description="Disordered" evidence="1">
    <location>
        <begin position="75"/>
        <end position="94"/>
    </location>
</feature>